<evidence type="ECO:0000313" key="1">
    <source>
        <dbReference type="EMBL" id="GFS13221.1"/>
    </source>
</evidence>
<protein>
    <submittedName>
        <fullName evidence="1">Uncharacterized protein</fullName>
    </submittedName>
</protein>
<gene>
    <name evidence="1" type="ORF">ElyMa_004878300</name>
</gene>
<name>A0AAV4IXI7_9GAST</name>
<accession>A0AAV4IXI7</accession>
<dbReference type="Proteomes" id="UP000762676">
    <property type="component" value="Unassembled WGS sequence"/>
</dbReference>
<sequence>MDLLLLLNISRLDLRRHDVTYRSLLEFSFPGRVKPRSLKLVLAADPPSVWHYGFSVKYGRLGVRIMWLSVVYASAPYITVWQHAFNCPKRCSDITSKLTGTLKFKQTTNQAPFDKKKLITGPEPVRIGPSGTHVM</sequence>
<keyword evidence="2" id="KW-1185">Reference proteome</keyword>
<dbReference type="EMBL" id="BMAT01009762">
    <property type="protein sequence ID" value="GFS13221.1"/>
    <property type="molecule type" value="Genomic_DNA"/>
</dbReference>
<evidence type="ECO:0000313" key="2">
    <source>
        <dbReference type="Proteomes" id="UP000762676"/>
    </source>
</evidence>
<comment type="caution">
    <text evidence="1">The sequence shown here is derived from an EMBL/GenBank/DDBJ whole genome shotgun (WGS) entry which is preliminary data.</text>
</comment>
<reference evidence="1 2" key="1">
    <citation type="journal article" date="2021" name="Elife">
        <title>Chloroplast acquisition without the gene transfer in kleptoplastic sea slugs, Plakobranchus ocellatus.</title>
        <authorList>
            <person name="Maeda T."/>
            <person name="Takahashi S."/>
            <person name="Yoshida T."/>
            <person name="Shimamura S."/>
            <person name="Takaki Y."/>
            <person name="Nagai Y."/>
            <person name="Toyoda A."/>
            <person name="Suzuki Y."/>
            <person name="Arimoto A."/>
            <person name="Ishii H."/>
            <person name="Satoh N."/>
            <person name="Nishiyama T."/>
            <person name="Hasebe M."/>
            <person name="Maruyama T."/>
            <person name="Minagawa J."/>
            <person name="Obokata J."/>
            <person name="Shigenobu S."/>
        </authorList>
    </citation>
    <scope>NUCLEOTIDE SEQUENCE [LARGE SCALE GENOMIC DNA]</scope>
</reference>
<organism evidence="1 2">
    <name type="scientific">Elysia marginata</name>
    <dbReference type="NCBI Taxonomy" id="1093978"/>
    <lineage>
        <taxon>Eukaryota</taxon>
        <taxon>Metazoa</taxon>
        <taxon>Spiralia</taxon>
        <taxon>Lophotrochozoa</taxon>
        <taxon>Mollusca</taxon>
        <taxon>Gastropoda</taxon>
        <taxon>Heterobranchia</taxon>
        <taxon>Euthyneura</taxon>
        <taxon>Panpulmonata</taxon>
        <taxon>Sacoglossa</taxon>
        <taxon>Placobranchoidea</taxon>
        <taxon>Plakobranchidae</taxon>
        <taxon>Elysia</taxon>
    </lineage>
</organism>
<dbReference type="AlphaFoldDB" id="A0AAV4IXI7"/>
<proteinExistence type="predicted"/>